<dbReference type="Proteomes" id="UP000184164">
    <property type="component" value="Unassembled WGS sequence"/>
</dbReference>
<sequence length="242" mass="27325">MKKINFYILIILMAILTYSSCKKEDLNTIEEPSIEFNPDITYGSVEDIDGNVYKTVTICNHTWMAENLRTTHYQNGEPIRNIIENSEWENLETAAYSWHENDSTNNYTYGALYNWYAVDDSRKIAPEGWHIATDEEWTTLMTCLGGDEHAGAKMKEVGIKHWISTSVEVTNESGFTAVPSGGRFPKAGYFYGLGESCAFWASTEQNDSIAYNRGIGAENLYCGRGAYLKGYGFSVRCVKDNN</sequence>
<gene>
    <name evidence="2" type="ORF">SAMN05444274_1321</name>
</gene>
<dbReference type="InterPro" id="IPR011871">
    <property type="entry name" value="Fib_succ_major"/>
</dbReference>
<organism evidence="2 3">
    <name type="scientific">Mariniphaga anaerophila</name>
    <dbReference type="NCBI Taxonomy" id="1484053"/>
    <lineage>
        <taxon>Bacteria</taxon>
        <taxon>Pseudomonadati</taxon>
        <taxon>Bacteroidota</taxon>
        <taxon>Bacteroidia</taxon>
        <taxon>Marinilabiliales</taxon>
        <taxon>Prolixibacteraceae</taxon>
        <taxon>Mariniphaga</taxon>
    </lineage>
</organism>
<dbReference type="STRING" id="1484053.SAMN05444274_1321"/>
<feature type="domain" description="Fibrobacter succinogenes major paralogous" evidence="1">
    <location>
        <begin position="56"/>
        <end position="239"/>
    </location>
</feature>
<reference evidence="2 3" key="1">
    <citation type="submission" date="2016-11" db="EMBL/GenBank/DDBJ databases">
        <authorList>
            <person name="Jaros S."/>
            <person name="Januszkiewicz K."/>
            <person name="Wedrychowicz H."/>
        </authorList>
    </citation>
    <scope>NUCLEOTIDE SEQUENCE [LARGE SCALE GENOMIC DNA]</scope>
    <source>
        <strain evidence="2 3">DSM 26910</strain>
    </source>
</reference>
<dbReference type="AlphaFoldDB" id="A0A1M5GRX5"/>
<evidence type="ECO:0000313" key="3">
    <source>
        <dbReference type="Proteomes" id="UP000184164"/>
    </source>
</evidence>
<dbReference type="RefSeq" id="WP_083570894.1">
    <property type="nucleotide sequence ID" value="NZ_FQUM01000032.1"/>
</dbReference>
<evidence type="ECO:0000259" key="1">
    <source>
        <dbReference type="Pfam" id="PF09603"/>
    </source>
</evidence>
<dbReference type="OrthoDB" id="9805760at2"/>
<proteinExistence type="predicted"/>
<dbReference type="Pfam" id="PF09603">
    <property type="entry name" value="Fib_succ_major"/>
    <property type="match status" value="1"/>
</dbReference>
<name>A0A1M5GRX5_9BACT</name>
<dbReference type="EMBL" id="FQUM01000032">
    <property type="protein sequence ID" value="SHG06476.1"/>
    <property type="molecule type" value="Genomic_DNA"/>
</dbReference>
<accession>A0A1M5GRX5</accession>
<keyword evidence="3" id="KW-1185">Reference proteome</keyword>
<dbReference type="NCBIfam" id="TIGR02145">
    <property type="entry name" value="Fib_succ_major"/>
    <property type="match status" value="1"/>
</dbReference>
<protein>
    <submittedName>
        <fullName evidence="2">Major paralogous domain-containing protein</fullName>
    </submittedName>
</protein>
<evidence type="ECO:0000313" key="2">
    <source>
        <dbReference type="EMBL" id="SHG06476.1"/>
    </source>
</evidence>